<dbReference type="GO" id="GO:0005634">
    <property type="term" value="C:nucleus"/>
    <property type="evidence" value="ECO:0007669"/>
    <property type="project" value="UniProtKB-SubCell"/>
</dbReference>
<dbReference type="EMBL" id="JAODUP010000173">
    <property type="protein sequence ID" value="KAK2158297.1"/>
    <property type="molecule type" value="Genomic_DNA"/>
</dbReference>
<dbReference type="Gene3D" id="1.10.10.10">
    <property type="entry name" value="Winged helix-like DNA-binding domain superfamily/Winged helix DNA-binding domain"/>
    <property type="match status" value="1"/>
</dbReference>
<dbReference type="Pfam" id="PF00250">
    <property type="entry name" value="Forkhead"/>
    <property type="match status" value="1"/>
</dbReference>
<feature type="compositionally biased region" description="Acidic residues" evidence="7">
    <location>
        <begin position="51"/>
        <end position="73"/>
    </location>
</feature>
<dbReference type="InterPro" id="IPR030456">
    <property type="entry name" value="TF_fork_head_CS_2"/>
</dbReference>
<evidence type="ECO:0000313" key="9">
    <source>
        <dbReference type="EMBL" id="KAK2158297.1"/>
    </source>
</evidence>
<evidence type="ECO:0000256" key="1">
    <source>
        <dbReference type="ARBA" id="ARBA00004123"/>
    </source>
</evidence>
<dbReference type="PROSITE" id="PS00658">
    <property type="entry name" value="FORK_HEAD_2"/>
    <property type="match status" value="1"/>
</dbReference>
<keyword evidence="2" id="KW-0805">Transcription regulation</keyword>
<keyword evidence="4" id="KW-0804">Transcription</keyword>
<dbReference type="PANTHER" id="PTHR11829">
    <property type="entry name" value="FORKHEAD BOX PROTEIN"/>
    <property type="match status" value="1"/>
</dbReference>
<dbReference type="FunFam" id="1.10.10.10:FF:000016">
    <property type="entry name" value="Forkhead box protein I1"/>
    <property type="match status" value="1"/>
</dbReference>
<dbReference type="CDD" id="cd20048">
    <property type="entry name" value="FH_FOXD4-like"/>
    <property type="match status" value="1"/>
</dbReference>
<dbReference type="GO" id="GO:0030154">
    <property type="term" value="P:cell differentiation"/>
    <property type="evidence" value="ECO:0007669"/>
    <property type="project" value="TreeGrafter"/>
</dbReference>
<evidence type="ECO:0000256" key="4">
    <source>
        <dbReference type="ARBA" id="ARBA00023163"/>
    </source>
</evidence>
<feature type="compositionally biased region" description="Basic residues" evidence="7">
    <location>
        <begin position="278"/>
        <end position="290"/>
    </location>
</feature>
<feature type="compositionally biased region" description="Basic and acidic residues" evidence="7">
    <location>
        <begin position="361"/>
        <end position="379"/>
    </location>
</feature>
<feature type="compositionally biased region" description="Gly residues" evidence="7">
    <location>
        <begin position="133"/>
        <end position="143"/>
    </location>
</feature>
<keyword evidence="3 6" id="KW-0238">DNA-binding</keyword>
<feature type="compositionally biased region" description="Polar residues" evidence="7">
    <location>
        <begin position="28"/>
        <end position="49"/>
    </location>
</feature>
<feature type="region of interest" description="Disordered" evidence="7">
    <location>
        <begin position="28"/>
        <end position="92"/>
    </location>
</feature>
<feature type="compositionally biased region" description="Low complexity" evidence="7">
    <location>
        <begin position="389"/>
        <end position="402"/>
    </location>
</feature>
<dbReference type="GO" id="GO:0009653">
    <property type="term" value="P:anatomical structure morphogenesis"/>
    <property type="evidence" value="ECO:0007669"/>
    <property type="project" value="TreeGrafter"/>
</dbReference>
<feature type="region of interest" description="Disordered" evidence="7">
    <location>
        <begin position="105"/>
        <end position="148"/>
    </location>
</feature>
<dbReference type="PANTHER" id="PTHR11829:SF402">
    <property type="entry name" value="FORK HEAD DOMAIN-CONTAINING PROTEIN FD3-RELATED"/>
    <property type="match status" value="1"/>
</dbReference>
<organism evidence="9 10">
    <name type="scientific">Paralvinella palmiformis</name>
    <dbReference type="NCBI Taxonomy" id="53620"/>
    <lineage>
        <taxon>Eukaryota</taxon>
        <taxon>Metazoa</taxon>
        <taxon>Spiralia</taxon>
        <taxon>Lophotrochozoa</taxon>
        <taxon>Annelida</taxon>
        <taxon>Polychaeta</taxon>
        <taxon>Sedentaria</taxon>
        <taxon>Canalipalpata</taxon>
        <taxon>Terebellida</taxon>
        <taxon>Terebelliformia</taxon>
        <taxon>Alvinellidae</taxon>
        <taxon>Paralvinella</taxon>
    </lineage>
</organism>
<comment type="caution">
    <text evidence="9">The sequence shown here is derived from an EMBL/GenBank/DDBJ whole genome shotgun (WGS) entry which is preliminary data.</text>
</comment>
<feature type="region of interest" description="Disordered" evidence="7">
    <location>
        <begin position="355"/>
        <end position="406"/>
    </location>
</feature>
<reference evidence="9" key="1">
    <citation type="journal article" date="2023" name="Mol. Biol. Evol.">
        <title>Third-Generation Sequencing Reveals the Adaptive Role of the Epigenome in Three Deep-Sea Polychaetes.</title>
        <authorList>
            <person name="Perez M."/>
            <person name="Aroh O."/>
            <person name="Sun Y."/>
            <person name="Lan Y."/>
            <person name="Juniper S.K."/>
            <person name="Young C.R."/>
            <person name="Angers B."/>
            <person name="Qian P.Y."/>
        </authorList>
    </citation>
    <scope>NUCLEOTIDE SEQUENCE</scope>
    <source>
        <strain evidence="9">P08H-3</strain>
    </source>
</reference>
<dbReference type="InterPro" id="IPR050211">
    <property type="entry name" value="FOX_domain-containing"/>
</dbReference>
<evidence type="ECO:0000256" key="6">
    <source>
        <dbReference type="PROSITE-ProRule" id="PRU00089"/>
    </source>
</evidence>
<dbReference type="SUPFAM" id="SSF46785">
    <property type="entry name" value="Winged helix' DNA-binding domain"/>
    <property type="match status" value="1"/>
</dbReference>
<dbReference type="PROSITE" id="PS50039">
    <property type="entry name" value="FORK_HEAD_3"/>
    <property type="match status" value="1"/>
</dbReference>
<dbReference type="PRINTS" id="PR00053">
    <property type="entry name" value="FORKHEAD"/>
</dbReference>
<dbReference type="Proteomes" id="UP001208570">
    <property type="component" value="Unassembled WGS sequence"/>
</dbReference>
<dbReference type="InterPro" id="IPR036388">
    <property type="entry name" value="WH-like_DNA-bd_sf"/>
</dbReference>
<dbReference type="GO" id="GO:0000981">
    <property type="term" value="F:DNA-binding transcription factor activity, RNA polymerase II-specific"/>
    <property type="evidence" value="ECO:0007669"/>
    <property type="project" value="TreeGrafter"/>
</dbReference>
<keyword evidence="5 6" id="KW-0539">Nucleus</keyword>
<feature type="region of interest" description="Disordered" evidence="7">
    <location>
        <begin position="272"/>
        <end position="299"/>
    </location>
</feature>
<dbReference type="InterPro" id="IPR001766">
    <property type="entry name" value="Fork_head_dom"/>
</dbReference>
<evidence type="ECO:0000313" key="10">
    <source>
        <dbReference type="Proteomes" id="UP001208570"/>
    </source>
</evidence>
<sequence length="535" mass="57666">MESIANYNKAAAQCLPNEANYLDHYRSLTAQPHPDQQSRAYYPRTSSPQDLLDEDGDIDIEGDFEDDDDVDDEVSPKGAEVDATSANDFRQSDLRADIHESCADCASERGDDSGNMSDCGSLPDTSGDKSDGGGDGSSCGGSSSGKKKSNLVKPPYSYIALITMAVLQSPHKRLTLSGICEFIMNRFPYYRERFPAWQNSIRHNLSLNDCFVKIPREPGNPGKGNYWTLDPASEDMFDNGSFLRRRKRFKRHCPQDLMIHGQPFMTTDPYQLPPHHPMMAHHPHHHHPQHHASPGYPYMSPLPPAPVSLLPPGSLERLQFCSGLPATIGGGAGIRMIPSPKLLTNTMSNSLSALAAAAKGEVNRSRTESPEGSQDEDHSTTSPSPKPTSPCTTSPPTSTSTSKFSIDSLIGNTVTSTSTPEADAKGDKSAIIRMSPAAGHNLHPGLVGFRPQIGMMTPSSGGSALAGMRIPMDVVRAQVAAAHVAAAAAAGNPGFLPQQLQCHVNSQGANIPPQIHLDLEKYRQYVSALPGAWPR</sequence>
<dbReference type="GO" id="GO:0000978">
    <property type="term" value="F:RNA polymerase II cis-regulatory region sequence-specific DNA binding"/>
    <property type="evidence" value="ECO:0007669"/>
    <property type="project" value="TreeGrafter"/>
</dbReference>
<evidence type="ECO:0000259" key="8">
    <source>
        <dbReference type="PROSITE" id="PS50039"/>
    </source>
</evidence>
<feature type="DNA-binding region" description="Fork-head" evidence="6">
    <location>
        <begin position="153"/>
        <end position="247"/>
    </location>
</feature>
<comment type="subcellular location">
    <subcellularLocation>
        <location evidence="1 6">Nucleus</location>
    </subcellularLocation>
</comment>
<dbReference type="InterPro" id="IPR036390">
    <property type="entry name" value="WH_DNA-bd_sf"/>
</dbReference>
<evidence type="ECO:0000256" key="3">
    <source>
        <dbReference type="ARBA" id="ARBA00023125"/>
    </source>
</evidence>
<protein>
    <recommendedName>
        <fullName evidence="8">Fork-head domain-containing protein</fullName>
    </recommendedName>
</protein>
<evidence type="ECO:0000256" key="2">
    <source>
        <dbReference type="ARBA" id="ARBA00023015"/>
    </source>
</evidence>
<proteinExistence type="predicted"/>
<feature type="domain" description="Fork-head" evidence="8">
    <location>
        <begin position="153"/>
        <end position="247"/>
    </location>
</feature>
<accession>A0AAD9JSR0</accession>
<name>A0AAD9JSR0_9ANNE</name>
<keyword evidence="10" id="KW-1185">Reference proteome</keyword>
<dbReference type="SMART" id="SM00339">
    <property type="entry name" value="FH"/>
    <property type="match status" value="1"/>
</dbReference>
<evidence type="ECO:0000256" key="5">
    <source>
        <dbReference type="ARBA" id="ARBA00023242"/>
    </source>
</evidence>
<dbReference type="AlphaFoldDB" id="A0AAD9JSR0"/>
<gene>
    <name evidence="9" type="ORF">LSH36_173g02008</name>
</gene>
<evidence type="ECO:0000256" key="7">
    <source>
        <dbReference type="SAM" id="MobiDB-lite"/>
    </source>
</evidence>